<keyword evidence="2" id="KW-0472">Membrane</keyword>
<keyword evidence="5" id="KW-1185">Reference proteome</keyword>
<comment type="caution">
    <text evidence="4">The sequence shown here is derived from an EMBL/GenBank/DDBJ whole genome shotgun (WGS) entry which is preliminary data.</text>
</comment>
<feature type="signal peptide" evidence="3">
    <location>
        <begin position="1"/>
        <end position="21"/>
    </location>
</feature>
<dbReference type="Proteomes" id="UP000604046">
    <property type="component" value="Unassembled WGS sequence"/>
</dbReference>
<evidence type="ECO:0000256" key="2">
    <source>
        <dbReference type="SAM" id="Phobius"/>
    </source>
</evidence>
<proteinExistence type="predicted"/>
<evidence type="ECO:0000256" key="3">
    <source>
        <dbReference type="SAM" id="SignalP"/>
    </source>
</evidence>
<sequence length="317" mass="34352">MGRMLLKIYALVAGLVAYGHAADATAPVEMLDWATGWGDMDPSEERHEKAMAEAAQRREELARKELAEAREDERIAAQKAEEAAKGLRGSPAPATINPVHSHLEPVPSTAALDSAKEAEMKEREHAEAEERNAQIHMARATAAAQAAQKTQDPDDKKQAQKRASAELALAKQAEHNATVKRLEAKVAHEKVRFMQMQTTNGLQIQATSQQRYFYMALGGAIVGLLGILLMSCRKTRKAGETLQEPLLSNVETKAPSKEPERMGVGAVAAASKAKQIIEAAMRDGPGPQEPDWVNNQDDGSSGAEDWSRACSCRMLGP</sequence>
<organism evidence="4 5">
    <name type="scientific">Symbiodinium natans</name>
    <dbReference type="NCBI Taxonomy" id="878477"/>
    <lineage>
        <taxon>Eukaryota</taxon>
        <taxon>Sar</taxon>
        <taxon>Alveolata</taxon>
        <taxon>Dinophyceae</taxon>
        <taxon>Suessiales</taxon>
        <taxon>Symbiodiniaceae</taxon>
        <taxon>Symbiodinium</taxon>
    </lineage>
</organism>
<accession>A0A812NXI9</accession>
<dbReference type="EMBL" id="CAJNDS010002099">
    <property type="protein sequence ID" value="CAE7325222.1"/>
    <property type="molecule type" value="Genomic_DNA"/>
</dbReference>
<name>A0A812NXI9_9DINO</name>
<gene>
    <name evidence="4" type="ORF">SNAT2548_LOCUS17025</name>
</gene>
<feature type="chain" id="PRO_5032305328" evidence="3">
    <location>
        <begin position="22"/>
        <end position="317"/>
    </location>
</feature>
<evidence type="ECO:0000256" key="1">
    <source>
        <dbReference type="SAM" id="MobiDB-lite"/>
    </source>
</evidence>
<reference evidence="4" key="1">
    <citation type="submission" date="2021-02" db="EMBL/GenBank/DDBJ databases">
        <authorList>
            <person name="Dougan E. K."/>
            <person name="Rhodes N."/>
            <person name="Thang M."/>
            <person name="Chan C."/>
        </authorList>
    </citation>
    <scope>NUCLEOTIDE SEQUENCE</scope>
</reference>
<keyword evidence="2" id="KW-0812">Transmembrane</keyword>
<evidence type="ECO:0000313" key="5">
    <source>
        <dbReference type="Proteomes" id="UP000604046"/>
    </source>
</evidence>
<feature type="region of interest" description="Disordered" evidence="1">
    <location>
        <begin position="80"/>
        <end position="106"/>
    </location>
</feature>
<feature type="region of interest" description="Disordered" evidence="1">
    <location>
        <begin position="138"/>
        <end position="163"/>
    </location>
</feature>
<feature type="compositionally biased region" description="Low complexity" evidence="1">
    <location>
        <begin position="138"/>
        <end position="150"/>
    </location>
</feature>
<keyword evidence="3" id="KW-0732">Signal</keyword>
<protein>
    <submittedName>
        <fullName evidence="4">Uncharacterized protein</fullName>
    </submittedName>
</protein>
<keyword evidence="2" id="KW-1133">Transmembrane helix</keyword>
<evidence type="ECO:0000313" key="4">
    <source>
        <dbReference type="EMBL" id="CAE7325222.1"/>
    </source>
</evidence>
<dbReference type="AlphaFoldDB" id="A0A812NXI9"/>
<feature type="transmembrane region" description="Helical" evidence="2">
    <location>
        <begin position="212"/>
        <end position="230"/>
    </location>
</feature>
<feature type="region of interest" description="Disordered" evidence="1">
    <location>
        <begin position="282"/>
        <end position="307"/>
    </location>
</feature>